<dbReference type="Proteomes" id="UP000295444">
    <property type="component" value="Unassembled WGS sequence"/>
</dbReference>
<reference evidence="1 2" key="1">
    <citation type="submission" date="2019-03" db="EMBL/GenBank/DDBJ databases">
        <title>Genomic Encyclopedia of Type Strains, Phase IV (KMG-IV): sequencing the most valuable type-strain genomes for metagenomic binning, comparative biology and taxonomic classification.</title>
        <authorList>
            <person name="Goeker M."/>
        </authorList>
    </citation>
    <scope>NUCLEOTIDE SEQUENCE [LARGE SCALE GENOMIC DNA]</scope>
    <source>
        <strain evidence="1 2">DSM 45361</strain>
    </source>
</reference>
<organism evidence="1 2">
    <name type="scientific">Labedaea rhizosphaerae</name>
    <dbReference type="NCBI Taxonomy" id="598644"/>
    <lineage>
        <taxon>Bacteria</taxon>
        <taxon>Bacillati</taxon>
        <taxon>Actinomycetota</taxon>
        <taxon>Actinomycetes</taxon>
        <taxon>Pseudonocardiales</taxon>
        <taxon>Pseudonocardiaceae</taxon>
        <taxon>Labedaea</taxon>
    </lineage>
</organism>
<dbReference type="RefSeq" id="WP_133851498.1">
    <property type="nucleotide sequence ID" value="NZ_SNXZ01000004.1"/>
</dbReference>
<protein>
    <submittedName>
        <fullName evidence="1">Uncharacterized protein</fullName>
    </submittedName>
</protein>
<dbReference type="AlphaFoldDB" id="A0A4R6S9H4"/>
<gene>
    <name evidence="1" type="ORF">EV186_10483</name>
</gene>
<accession>A0A4R6S9H4</accession>
<keyword evidence="2" id="KW-1185">Reference proteome</keyword>
<proteinExistence type="predicted"/>
<comment type="caution">
    <text evidence="1">The sequence shown here is derived from an EMBL/GenBank/DDBJ whole genome shotgun (WGS) entry which is preliminary data.</text>
</comment>
<evidence type="ECO:0000313" key="2">
    <source>
        <dbReference type="Proteomes" id="UP000295444"/>
    </source>
</evidence>
<dbReference type="OrthoDB" id="3396976at2"/>
<dbReference type="EMBL" id="SNXZ01000004">
    <property type="protein sequence ID" value="TDP96103.1"/>
    <property type="molecule type" value="Genomic_DNA"/>
</dbReference>
<sequence length="203" mass="22458">MDRVSITATSFLDYALGGQRGRVQVVNAQRSIYRAEELRGRAFYQPIRHALREAVGAEEPAKVLDAAVRSATRQGQARAFEEIAEGFLPWLRRQRAVAVPVTSGSWSLGELDLSVRPDLGLRGRDGSTMAVLAYFKEPVLTREVAMIGVRIMQQSLGPDVRAVVLDTRRGKHFSWTARTNAQNLDALIAGEVAGYVTHWRLVA</sequence>
<name>A0A4R6S9H4_LABRH</name>
<evidence type="ECO:0000313" key="1">
    <source>
        <dbReference type="EMBL" id="TDP96103.1"/>
    </source>
</evidence>